<dbReference type="Proteomes" id="UP001060085">
    <property type="component" value="Linkage Group LG03"/>
</dbReference>
<evidence type="ECO:0000313" key="1">
    <source>
        <dbReference type="EMBL" id="KAI5673409.1"/>
    </source>
</evidence>
<evidence type="ECO:0000313" key="2">
    <source>
        <dbReference type="Proteomes" id="UP001060085"/>
    </source>
</evidence>
<sequence>MKIGHRRKGKLFPDIELIYQTWETFEDGMCFYTKNKKCFDPNLYSEKRFEEIFNKGIVLKRSEDRSVAKLDAHGRILHHIILNIVIPNVGHKSSTTNMHSFVMLAMHGYRKMNFDYIAIEHMLAIQSSSTKCLLYGCFITKNLSTFVINLVGVGDHIGPGKNCNQIPSREWGGQQGSDDDDEEDNGDEEEGNEPKSMDEEDTTEEDIRREMRSKKRQERTEEGQSSVDTAQIIDRIVAMQA</sequence>
<name>A0ACC0BLC8_CATRO</name>
<protein>
    <submittedName>
        <fullName evidence="1">Uncharacterized protein</fullName>
    </submittedName>
</protein>
<keyword evidence="2" id="KW-1185">Reference proteome</keyword>
<gene>
    <name evidence="1" type="ORF">M9H77_13773</name>
</gene>
<organism evidence="1 2">
    <name type="scientific">Catharanthus roseus</name>
    <name type="common">Madagascar periwinkle</name>
    <name type="synonym">Vinca rosea</name>
    <dbReference type="NCBI Taxonomy" id="4058"/>
    <lineage>
        <taxon>Eukaryota</taxon>
        <taxon>Viridiplantae</taxon>
        <taxon>Streptophyta</taxon>
        <taxon>Embryophyta</taxon>
        <taxon>Tracheophyta</taxon>
        <taxon>Spermatophyta</taxon>
        <taxon>Magnoliopsida</taxon>
        <taxon>eudicotyledons</taxon>
        <taxon>Gunneridae</taxon>
        <taxon>Pentapetalae</taxon>
        <taxon>asterids</taxon>
        <taxon>lamiids</taxon>
        <taxon>Gentianales</taxon>
        <taxon>Apocynaceae</taxon>
        <taxon>Rauvolfioideae</taxon>
        <taxon>Vinceae</taxon>
        <taxon>Catharanthinae</taxon>
        <taxon>Catharanthus</taxon>
    </lineage>
</organism>
<proteinExistence type="predicted"/>
<comment type="caution">
    <text evidence="1">The sequence shown here is derived from an EMBL/GenBank/DDBJ whole genome shotgun (WGS) entry which is preliminary data.</text>
</comment>
<dbReference type="EMBL" id="CM044703">
    <property type="protein sequence ID" value="KAI5673409.1"/>
    <property type="molecule type" value="Genomic_DNA"/>
</dbReference>
<reference evidence="2" key="1">
    <citation type="journal article" date="2023" name="Nat. Plants">
        <title>Single-cell RNA sequencing provides a high-resolution roadmap for understanding the multicellular compartmentation of specialized metabolism.</title>
        <authorList>
            <person name="Sun S."/>
            <person name="Shen X."/>
            <person name="Li Y."/>
            <person name="Li Y."/>
            <person name="Wang S."/>
            <person name="Li R."/>
            <person name="Zhang H."/>
            <person name="Shen G."/>
            <person name="Guo B."/>
            <person name="Wei J."/>
            <person name="Xu J."/>
            <person name="St-Pierre B."/>
            <person name="Chen S."/>
            <person name="Sun C."/>
        </authorList>
    </citation>
    <scope>NUCLEOTIDE SEQUENCE [LARGE SCALE GENOMIC DNA]</scope>
</reference>
<accession>A0ACC0BLC8</accession>